<proteinExistence type="predicted"/>
<evidence type="ECO:0000256" key="3">
    <source>
        <dbReference type="ARBA" id="ARBA00022679"/>
    </source>
</evidence>
<evidence type="ECO:0000256" key="7">
    <source>
        <dbReference type="ARBA" id="ARBA00022786"/>
    </source>
</evidence>
<dbReference type="EMBL" id="JAULSV010000006">
    <property type="protein sequence ID" value="KAK0640778.1"/>
    <property type="molecule type" value="Genomic_DNA"/>
</dbReference>
<keyword evidence="8" id="KW-0862">Zinc</keyword>
<feature type="domain" description="RING-type" evidence="9">
    <location>
        <begin position="41"/>
        <end position="228"/>
    </location>
</feature>
<dbReference type="InterPro" id="IPR002867">
    <property type="entry name" value="IBR_dom"/>
</dbReference>
<name>A0AA40CKG6_9PEZI</name>
<evidence type="ECO:0000259" key="9">
    <source>
        <dbReference type="PROSITE" id="PS51873"/>
    </source>
</evidence>
<dbReference type="GO" id="GO:0008270">
    <property type="term" value="F:zinc ion binding"/>
    <property type="evidence" value="ECO:0007669"/>
    <property type="project" value="UniProtKB-KW"/>
</dbReference>
<keyword evidence="4" id="KW-0479">Metal-binding</keyword>
<dbReference type="InterPro" id="IPR017907">
    <property type="entry name" value="Znf_RING_CS"/>
</dbReference>
<dbReference type="PROSITE" id="PS00518">
    <property type="entry name" value="ZF_RING_1"/>
    <property type="match status" value="1"/>
</dbReference>
<evidence type="ECO:0000256" key="8">
    <source>
        <dbReference type="ARBA" id="ARBA00022833"/>
    </source>
</evidence>
<evidence type="ECO:0000256" key="5">
    <source>
        <dbReference type="ARBA" id="ARBA00022737"/>
    </source>
</evidence>
<evidence type="ECO:0000256" key="1">
    <source>
        <dbReference type="ARBA" id="ARBA00001798"/>
    </source>
</evidence>
<dbReference type="Gene3D" id="1.20.120.1750">
    <property type="match status" value="1"/>
</dbReference>
<dbReference type="Pfam" id="PF22191">
    <property type="entry name" value="IBR_1"/>
    <property type="match status" value="1"/>
</dbReference>
<comment type="caution">
    <text evidence="10">The sequence shown here is derived from an EMBL/GenBank/DDBJ whole genome shotgun (WGS) entry which is preliminary data.</text>
</comment>
<keyword evidence="5" id="KW-0677">Repeat</keyword>
<keyword evidence="3" id="KW-0808">Transferase</keyword>
<reference evidence="10" key="1">
    <citation type="submission" date="2023-06" db="EMBL/GenBank/DDBJ databases">
        <title>Genome-scale phylogeny and comparative genomics of the fungal order Sordariales.</title>
        <authorList>
            <consortium name="Lawrence Berkeley National Laboratory"/>
            <person name="Hensen N."/>
            <person name="Bonometti L."/>
            <person name="Westerberg I."/>
            <person name="Brannstrom I.O."/>
            <person name="Guillou S."/>
            <person name="Cros-Aarteil S."/>
            <person name="Calhoun S."/>
            <person name="Haridas S."/>
            <person name="Kuo A."/>
            <person name="Mondo S."/>
            <person name="Pangilinan J."/>
            <person name="Riley R."/>
            <person name="Labutti K."/>
            <person name="Andreopoulos B."/>
            <person name="Lipzen A."/>
            <person name="Chen C."/>
            <person name="Yanf M."/>
            <person name="Daum C."/>
            <person name="Ng V."/>
            <person name="Clum A."/>
            <person name="Steindorff A."/>
            <person name="Ohm R."/>
            <person name="Martin F."/>
            <person name="Silar P."/>
            <person name="Natvig D."/>
            <person name="Lalanne C."/>
            <person name="Gautier V."/>
            <person name="Ament-Velasquez S.L."/>
            <person name="Kruys A."/>
            <person name="Hutchinson M.I."/>
            <person name="Powell A.J."/>
            <person name="Barry K."/>
            <person name="Miller A.N."/>
            <person name="Grigoriev I.V."/>
            <person name="Debuchy R."/>
            <person name="Gladieux P."/>
            <person name="Thoren M.H."/>
            <person name="Johannesson H."/>
        </authorList>
    </citation>
    <scope>NUCLEOTIDE SEQUENCE</scope>
    <source>
        <strain evidence="10">SMH2532-1</strain>
    </source>
</reference>
<keyword evidence="11" id="KW-1185">Reference proteome</keyword>
<dbReference type="SMART" id="SM00647">
    <property type="entry name" value="IBR"/>
    <property type="match status" value="2"/>
</dbReference>
<organism evidence="10 11">
    <name type="scientific">Cercophora newfieldiana</name>
    <dbReference type="NCBI Taxonomy" id="92897"/>
    <lineage>
        <taxon>Eukaryota</taxon>
        <taxon>Fungi</taxon>
        <taxon>Dikarya</taxon>
        <taxon>Ascomycota</taxon>
        <taxon>Pezizomycotina</taxon>
        <taxon>Sordariomycetes</taxon>
        <taxon>Sordariomycetidae</taxon>
        <taxon>Sordariales</taxon>
        <taxon>Lasiosphaeriaceae</taxon>
        <taxon>Cercophora</taxon>
    </lineage>
</organism>
<dbReference type="PROSITE" id="PS51873">
    <property type="entry name" value="TRIAD"/>
    <property type="match status" value="1"/>
</dbReference>
<dbReference type="Proteomes" id="UP001174936">
    <property type="component" value="Unassembled WGS sequence"/>
</dbReference>
<sequence>MPPTPPRRVRHRASLRIPEGQLAASRPAANQDEKRPTKKITKEICIACNEETYSTEIVQCASCPHKYCRACLESLFRLSLTDTTLFPPKCCGQLIPLETCRILLSPDLIKQFQDKKLEFDTPGRTYCHRPTCSTFLPPSTNPATCPKCLTQTCIKCKNAYHGTNNCGEDLATQEILRLATTEGWQRCPSCKTMVDLAHGCNHITCRCRTEFCYVCAALWRTCSCAVWDERRLLERANVIVDRNLAAEGAPGAVPAAQRHVLVQRQVQILVDDHECGHDGWSRLDGCYECDECYDILPWFIWVCRQCDLLACSRCRYNRL</sequence>
<evidence type="ECO:0000256" key="2">
    <source>
        <dbReference type="ARBA" id="ARBA00012251"/>
    </source>
</evidence>
<gene>
    <name evidence="10" type="ORF">B0T16DRAFT_514746</name>
</gene>
<keyword evidence="6" id="KW-0863">Zinc-finger</keyword>
<dbReference type="PANTHER" id="PTHR11685">
    <property type="entry name" value="RBR FAMILY RING FINGER AND IBR DOMAIN-CONTAINING"/>
    <property type="match status" value="1"/>
</dbReference>
<evidence type="ECO:0000256" key="4">
    <source>
        <dbReference type="ARBA" id="ARBA00022723"/>
    </source>
</evidence>
<dbReference type="EC" id="2.3.2.31" evidence="2"/>
<dbReference type="GO" id="GO:0061630">
    <property type="term" value="F:ubiquitin protein ligase activity"/>
    <property type="evidence" value="ECO:0007669"/>
    <property type="project" value="UniProtKB-EC"/>
</dbReference>
<dbReference type="AlphaFoldDB" id="A0AA40CKG6"/>
<dbReference type="InterPro" id="IPR031127">
    <property type="entry name" value="E3_UB_ligase_RBR"/>
</dbReference>
<dbReference type="Gene3D" id="3.30.40.10">
    <property type="entry name" value="Zinc/RING finger domain, C3HC4 (zinc finger)"/>
    <property type="match status" value="1"/>
</dbReference>
<evidence type="ECO:0000313" key="11">
    <source>
        <dbReference type="Proteomes" id="UP001174936"/>
    </source>
</evidence>
<keyword evidence="7" id="KW-0833">Ubl conjugation pathway</keyword>
<protein>
    <recommendedName>
        <fullName evidence="2">RBR-type E3 ubiquitin transferase</fullName>
        <ecNumber evidence="2">2.3.2.31</ecNumber>
    </recommendedName>
</protein>
<dbReference type="Pfam" id="PF01485">
    <property type="entry name" value="IBR"/>
    <property type="match status" value="1"/>
</dbReference>
<comment type="catalytic activity">
    <reaction evidence="1">
        <text>[E2 ubiquitin-conjugating enzyme]-S-ubiquitinyl-L-cysteine + [acceptor protein]-L-lysine = [E2 ubiquitin-conjugating enzyme]-L-cysteine + [acceptor protein]-N(6)-ubiquitinyl-L-lysine.</text>
        <dbReference type="EC" id="2.3.2.31"/>
    </reaction>
</comment>
<dbReference type="InterPro" id="IPR044066">
    <property type="entry name" value="TRIAD_supradom"/>
</dbReference>
<evidence type="ECO:0000313" key="10">
    <source>
        <dbReference type="EMBL" id="KAK0640778.1"/>
    </source>
</evidence>
<dbReference type="GO" id="GO:0016567">
    <property type="term" value="P:protein ubiquitination"/>
    <property type="evidence" value="ECO:0007669"/>
    <property type="project" value="InterPro"/>
</dbReference>
<dbReference type="InterPro" id="IPR013083">
    <property type="entry name" value="Znf_RING/FYVE/PHD"/>
</dbReference>
<dbReference type="CDD" id="cd22584">
    <property type="entry name" value="Rcat_RBR_unk"/>
    <property type="match status" value="1"/>
</dbReference>
<dbReference type="SUPFAM" id="SSF57850">
    <property type="entry name" value="RING/U-box"/>
    <property type="match status" value="2"/>
</dbReference>
<accession>A0AA40CKG6</accession>
<evidence type="ECO:0000256" key="6">
    <source>
        <dbReference type="ARBA" id="ARBA00022771"/>
    </source>
</evidence>